<protein>
    <recommendedName>
        <fullName evidence="2">Putative membrane protein insertion efficiency factor</fullName>
    </recommendedName>
</protein>
<keyword evidence="2" id="KW-1003">Cell membrane</keyword>
<accession>A0A0S2W8X9</accession>
<dbReference type="GO" id="GO:0005886">
    <property type="term" value="C:plasma membrane"/>
    <property type="evidence" value="ECO:0007669"/>
    <property type="project" value="UniProtKB-SubCell"/>
</dbReference>
<organism evidence="3 4">
    <name type="scientific">Intestinimonas butyriciproducens</name>
    <dbReference type="NCBI Taxonomy" id="1297617"/>
    <lineage>
        <taxon>Bacteria</taxon>
        <taxon>Bacillati</taxon>
        <taxon>Bacillota</taxon>
        <taxon>Clostridia</taxon>
        <taxon>Eubacteriales</taxon>
        <taxon>Intestinimonas</taxon>
    </lineage>
</organism>
<comment type="function">
    <text evidence="2">Could be involved in insertion of integral membrane proteins into the membrane.</text>
</comment>
<sequence>MKALLLKLIRFYRSNLSPARPPCCRFIPTCSAYALEALEKYGAWKGGWLALRRILKCQPFHKQKSIEYDPVP</sequence>
<dbReference type="Proteomes" id="UP000064844">
    <property type="component" value="Chromosome"/>
</dbReference>
<dbReference type="RefSeq" id="WP_058118685.1">
    <property type="nucleotide sequence ID" value="NZ_CP011307.1"/>
</dbReference>
<dbReference type="PANTHER" id="PTHR33383">
    <property type="entry name" value="MEMBRANE PROTEIN INSERTION EFFICIENCY FACTOR-RELATED"/>
    <property type="match status" value="1"/>
</dbReference>
<evidence type="ECO:0000256" key="2">
    <source>
        <dbReference type="HAMAP-Rule" id="MF_00386"/>
    </source>
</evidence>
<dbReference type="Pfam" id="PF01809">
    <property type="entry name" value="YidD"/>
    <property type="match status" value="1"/>
</dbReference>
<name>A0A0S2W8X9_9FIRM</name>
<reference evidence="3 4" key="1">
    <citation type="journal article" date="2015" name="Nat. Commun.">
        <title>Production of butyrate from lysine and the Amadori product fructoselysine by a human gut commensal.</title>
        <authorList>
            <person name="Bui T.P."/>
            <person name="Ritari J."/>
            <person name="Boeren S."/>
            <person name="de Waard P."/>
            <person name="Plugge C.M."/>
            <person name="de Vos W.M."/>
        </authorList>
    </citation>
    <scope>NUCLEOTIDE SEQUENCE [LARGE SCALE GENOMIC DNA]</scope>
    <source>
        <strain evidence="3 4">AF211</strain>
    </source>
</reference>
<dbReference type="eggNOG" id="COG0759">
    <property type="taxonomic scope" value="Bacteria"/>
</dbReference>
<dbReference type="STRING" id="1297617.IB211_03387c"/>
<keyword evidence="4" id="KW-1185">Reference proteome</keyword>
<gene>
    <name evidence="3" type="ORF">IB211_03387c</name>
</gene>
<evidence type="ECO:0000313" key="3">
    <source>
        <dbReference type="EMBL" id="ALP95775.1"/>
    </source>
</evidence>
<dbReference type="KEGG" id="ibu:IB211_03387c"/>
<evidence type="ECO:0000256" key="1">
    <source>
        <dbReference type="ARBA" id="ARBA00023136"/>
    </source>
</evidence>
<dbReference type="SMART" id="SM01234">
    <property type="entry name" value="Haemolytic"/>
    <property type="match status" value="1"/>
</dbReference>
<dbReference type="PANTHER" id="PTHR33383:SF1">
    <property type="entry name" value="MEMBRANE PROTEIN INSERTION EFFICIENCY FACTOR-RELATED"/>
    <property type="match status" value="1"/>
</dbReference>
<proteinExistence type="inferred from homology"/>
<dbReference type="AlphaFoldDB" id="A0A0S2W8X9"/>
<dbReference type="NCBIfam" id="TIGR00278">
    <property type="entry name" value="membrane protein insertion efficiency factor YidD"/>
    <property type="match status" value="1"/>
</dbReference>
<comment type="subcellular location">
    <subcellularLocation>
        <location evidence="2">Cell membrane</location>
        <topology evidence="2">Peripheral membrane protein</topology>
        <orientation evidence="2">Cytoplasmic side</orientation>
    </subcellularLocation>
</comment>
<keyword evidence="1 2" id="KW-0472">Membrane</keyword>
<dbReference type="EMBL" id="CP011307">
    <property type="protein sequence ID" value="ALP95775.1"/>
    <property type="molecule type" value="Genomic_DNA"/>
</dbReference>
<comment type="similarity">
    <text evidence="2">Belongs to the UPF0161 family.</text>
</comment>
<evidence type="ECO:0000313" key="4">
    <source>
        <dbReference type="Proteomes" id="UP000064844"/>
    </source>
</evidence>
<dbReference type="HAMAP" id="MF_00386">
    <property type="entry name" value="UPF0161_YidD"/>
    <property type="match status" value="1"/>
</dbReference>
<dbReference type="PATRIC" id="fig|1297617.4.peg.3477"/>
<reference evidence="4" key="2">
    <citation type="submission" date="2015-04" db="EMBL/GenBank/DDBJ databases">
        <title>A butyrogenic pathway from the amino acid lysine in a human gut commensal.</title>
        <authorList>
            <person name="de Vos W.M."/>
            <person name="Bui N.T.P."/>
            <person name="Plugge C.M."/>
            <person name="Ritari J."/>
        </authorList>
    </citation>
    <scope>NUCLEOTIDE SEQUENCE [LARGE SCALE GENOMIC DNA]</scope>
    <source>
        <strain evidence="4">AF211</strain>
    </source>
</reference>
<dbReference type="InterPro" id="IPR002696">
    <property type="entry name" value="Membr_insert_effic_factor_YidD"/>
</dbReference>